<feature type="transmembrane region" description="Helical" evidence="1">
    <location>
        <begin position="21"/>
        <end position="41"/>
    </location>
</feature>
<evidence type="ECO:0008006" key="3">
    <source>
        <dbReference type="Google" id="ProtNLM"/>
    </source>
</evidence>
<keyword evidence="1" id="KW-0812">Transmembrane</keyword>
<evidence type="ECO:0000313" key="2">
    <source>
        <dbReference type="EMBL" id="RRD33465.1"/>
    </source>
</evidence>
<keyword evidence="1" id="KW-1133">Transmembrane helix</keyword>
<dbReference type="EMBL" id="RQZD01000110">
    <property type="protein sequence ID" value="RRD33465.1"/>
    <property type="molecule type" value="Genomic_DNA"/>
</dbReference>
<evidence type="ECO:0000256" key="1">
    <source>
        <dbReference type="SAM" id="Phobius"/>
    </source>
</evidence>
<reference evidence="2" key="1">
    <citation type="submission" date="2018-11" db="EMBL/GenBank/DDBJ databases">
        <title>Genomes From Bacteria Associated with the Canine Oral Cavity: a Test Case for Automated Genome-Based Taxonomic Assignment.</title>
        <authorList>
            <person name="Coil D.A."/>
            <person name="Jospin G."/>
            <person name="Darling A.E."/>
            <person name="Wallis C."/>
            <person name="Davis I.J."/>
            <person name="Harris S."/>
            <person name="Eisen J.A."/>
            <person name="Holcombe L.J."/>
            <person name="O'Flynn C."/>
        </authorList>
    </citation>
    <scope>NUCLEOTIDE SEQUENCE [LARGE SCALE GENOMIC DNA]</scope>
    <source>
        <strain evidence="2">OH5060</strain>
    </source>
</reference>
<comment type="caution">
    <text evidence="2">The sequence shown here is derived from an EMBL/GenBank/DDBJ whole genome shotgun (WGS) entry which is preliminary data.</text>
</comment>
<name>A0A3P1VIN9_FUSNU</name>
<feature type="transmembrane region" description="Helical" evidence="1">
    <location>
        <begin position="47"/>
        <end position="69"/>
    </location>
</feature>
<proteinExistence type="predicted"/>
<keyword evidence="1" id="KW-0472">Membrane</keyword>
<dbReference type="AlphaFoldDB" id="A0A3P1VIN9"/>
<feature type="non-terminal residue" evidence="2">
    <location>
        <position position="128"/>
    </location>
</feature>
<protein>
    <recommendedName>
        <fullName evidence="3">SMODS and SLOG-associating 2TM effector domain-containing protein</fullName>
    </recommendedName>
</protein>
<accession>A0A3P1VIN9</accession>
<organism evidence="2">
    <name type="scientific">Fusobacterium nucleatum</name>
    <dbReference type="NCBI Taxonomy" id="851"/>
    <lineage>
        <taxon>Bacteria</taxon>
        <taxon>Fusobacteriati</taxon>
        <taxon>Fusobacteriota</taxon>
        <taxon>Fusobacteriia</taxon>
        <taxon>Fusobacteriales</taxon>
        <taxon>Fusobacteriaceae</taxon>
        <taxon>Fusobacterium</taxon>
    </lineage>
</organism>
<gene>
    <name evidence="2" type="ORF">EII28_12305</name>
</gene>
<sequence length="128" mass="15092">MLEEGKFQEKYIEVYLDFQQCLKRMAKIVAIVLTCFGFIAWKINKDFALIVFIISSGFQVCLLAEDLILRSNEEIQTIKTMLYKYRAYNINIFKLFIKIHSEDIDDATLKIELNKLVQEKKEILNIES</sequence>